<evidence type="ECO:0000313" key="2">
    <source>
        <dbReference type="EMBL" id="CAA9427409.1"/>
    </source>
</evidence>
<organism evidence="2">
    <name type="scientific">uncultured Rubrobacteraceae bacterium</name>
    <dbReference type="NCBI Taxonomy" id="349277"/>
    <lineage>
        <taxon>Bacteria</taxon>
        <taxon>Bacillati</taxon>
        <taxon>Actinomycetota</taxon>
        <taxon>Rubrobacteria</taxon>
        <taxon>Rubrobacterales</taxon>
        <taxon>Rubrobacteraceae</taxon>
        <taxon>environmental samples</taxon>
    </lineage>
</organism>
<protein>
    <submittedName>
        <fullName evidence="2">Uncharacterized protein</fullName>
    </submittedName>
</protein>
<gene>
    <name evidence="2" type="ORF">AVDCRST_MAG55-2411</name>
</gene>
<evidence type="ECO:0000256" key="1">
    <source>
        <dbReference type="SAM" id="MobiDB-lite"/>
    </source>
</evidence>
<name>A0A6J4Q161_9ACTN</name>
<dbReference type="AlphaFoldDB" id="A0A6J4Q161"/>
<proteinExistence type="predicted"/>
<reference evidence="2" key="1">
    <citation type="submission" date="2020-02" db="EMBL/GenBank/DDBJ databases">
        <authorList>
            <person name="Meier V. D."/>
        </authorList>
    </citation>
    <scope>NUCLEOTIDE SEQUENCE</scope>
    <source>
        <strain evidence="2">AVDCRST_MAG55</strain>
    </source>
</reference>
<feature type="compositionally biased region" description="Basic residues" evidence="1">
    <location>
        <begin position="25"/>
        <end position="39"/>
    </location>
</feature>
<dbReference type="EMBL" id="CADCUZ010000114">
    <property type="protein sequence ID" value="CAA9427409.1"/>
    <property type="molecule type" value="Genomic_DNA"/>
</dbReference>
<feature type="non-terminal residue" evidence="2">
    <location>
        <position position="39"/>
    </location>
</feature>
<sequence>GWCPDLRWRRYGGPHGPAGGENRAAPRRYDRRLHPRAGL</sequence>
<accession>A0A6J4Q161</accession>
<feature type="non-terminal residue" evidence="2">
    <location>
        <position position="1"/>
    </location>
</feature>
<feature type="region of interest" description="Disordered" evidence="1">
    <location>
        <begin position="11"/>
        <end position="39"/>
    </location>
</feature>